<keyword evidence="7" id="KW-0443">Lipid metabolism</keyword>
<keyword evidence="6" id="KW-0067">ATP-binding</keyword>
<dbReference type="Proteomes" id="UP000320085">
    <property type="component" value="Unassembled WGS sequence"/>
</dbReference>
<evidence type="ECO:0000256" key="5">
    <source>
        <dbReference type="ARBA" id="ARBA00022777"/>
    </source>
</evidence>
<dbReference type="GO" id="GO:0008654">
    <property type="term" value="P:phospholipid biosynthetic process"/>
    <property type="evidence" value="ECO:0007669"/>
    <property type="project" value="UniProtKB-KW"/>
</dbReference>
<evidence type="ECO:0000256" key="1">
    <source>
        <dbReference type="ARBA" id="ARBA00001946"/>
    </source>
</evidence>
<accession>A0A543PP53</accession>
<dbReference type="InterPro" id="IPR017438">
    <property type="entry name" value="ATP-NAD_kinase_N"/>
</dbReference>
<dbReference type="PROSITE" id="PS50146">
    <property type="entry name" value="DAGK"/>
    <property type="match status" value="1"/>
</dbReference>
<feature type="region of interest" description="Disordered" evidence="9">
    <location>
        <begin position="1"/>
        <end position="20"/>
    </location>
</feature>
<keyword evidence="4" id="KW-0547">Nucleotide-binding</keyword>
<comment type="cofactor">
    <cofactor evidence="1">
        <name>Mg(2+)</name>
        <dbReference type="ChEBI" id="CHEBI:18420"/>
    </cofactor>
</comment>
<evidence type="ECO:0000256" key="3">
    <source>
        <dbReference type="ARBA" id="ARBA00022679"/>
    </source>
</evidence>
<feature type="compositionally biased region" description="Basic and acidic residues" evidence="9">
    <location>
        <begin position="166"/>
        <end position="175"/>
    </location>
</feature>
<dbReference type="SUPFAM" id="SSF111331">
    <property type="entry name" value="NAD kinase/diacylglycerol kinase-like"/>
    <property type="match status" value="1"/>
</dbReference>
<dbReference type="EMBL" id="VFQF01000002">
    <property type="protein sequence ID" value="TQN45865.1"/>
    <property type="molecule type" value="Genomic_DNA"/>
</dbReference>
<dbReference type="Gene3D" id="3.40.50.10330">
    <property type="entry name" value="Probable inorganic polyphosphate/atp-NAD kinase, domain 1"/>
    <property type="match status" value="1"/>
</dbReference>
<keyword evidence="8" id="KW-1208">Phospholipid metabolism</keyword>
<dbReference type="OrthoDB" id="3171056at2"/>
<dbReference type="RefSeq" id="WP_141822570.1">
    <property type="nucleotide sequence ID" value="NZ_BAAAQC010000010.1"/>
</dbReference>
<evidence type="ECO:0000256" key="8">
    <source>
        <dbReference type="ARBA" id="ARBA00023264"/>
    </source>
</evidence>
<dbReference type="InterPro" id="IPR016064">
    <property type="entry name" value="NAD/diacylglycerol_kinase_sf"/>
</dbReference>
<evidence type="ECO:0000313" key="11">
    <source>
        <dbReference type="EMBL" id="TQN45865.1"/>
    </source>
</evidence>
<evidence type="ECO:0000256" key="2">
    <source>
        <dbReference type="ARBA" id="ARBA00005983"/>
    </source>
</evidence>
<dbReference type="Pfam" id="PF00781">
    <property type="entry name" value="DAGK_cat"/>
    <property type="match status" value="1"/>
</dbReference>
<comment type="similarity">
    <text evidence="2">Belongs to the diacylglycerol/lipid kinase family.</text>
</comment>
<feature type="domain" description="DAGKc" evidence="10">
    <location>
        <begin position="19"/>
        <end position="150"/>
    </location>
</feature>
<evidence type="ECO:0000256" key="6">
    <source>
        <dbReference type="ARBA" id="ARBA00022840"/>
    </source>
</evidence>
<evidence type="ECO:0000256" key="9">
    <source>
        <dbReference type="SAM" id="MobiDB-lite"/>
    </source>
</evidence>
<gene>
    <name evidence="11" type="ORF">FHX52_2567</name>
</gene>
<dbReference type="InterPro" id="IPR045540">
    <property type="entry name" value="YegS/DAGK_C"/>
</dbReference>
<dbReference type="AlphaFoldDB" id="A0A543PP53"/>
<evidence type="ECO:0000259" key="10">
    <source>
        <dbReference type="PROSITE" id="PS50146"/>
    </source>
</evidence>
<keyword evidence="3" id="KW-0808">Transferase</keyword>
<feature type="region of interest" description="Disordered" evidence="9">
    <location>
        <begin position="156"/>
        <end position="175"/>
    </location>
</feature>
<evidence type="ECO:0000256" key="7">
    <source>
        <dbReference type="ARBA" id="ARBA00023209"/>
    </source>
</evidence>
<name>A0A543PP53_9MICO</name>
<proteinExistence type="inferred from homology"/>
<dbReference type="PANTHER" id="PTHR12358:SF54">
    <property type="entry name" value="SPHINGOSINE KINASE RELATED PROTEIN"/>
    <property type="match status" value="1"/>
</dbReference>
<dbReference type="GO" id="GO:0005524">
    <property type="term" value="F:ATP binding"/>
    <property type="evidence" value="ECO:0007669"/>
    <property type="project" value="UniProtKB-KW"/>
</dbReference>
<dbReference type="PANTHER" id="PTHR12358">
    <property type="entry name" value="SPHINGOSINE KINASE"/>
    <property type="match status" value="1"/>
</dbReference>
<evidence type="ECO:0000313" key="12">
    <source>
        <dbReference type="Proteomes" id="UP000320085"/>
    </source>
</evidence>
<keyword evidence="7" id="KW-0444">Lipid biosynthesis</keyword>
<dbReference type="Pfam" id="PF19279">
    <property type="entry name" value="YegS_C"/>
    <property type="match status" value="1"/>
</dbReference>
<keyword evidence="5 11" id="KW-0418">Kinase</keyword>
<sequence length="351" mass="36472">MSDTVPDVPEAPGNDGVPSARRSLTVVYNPVKVDDVDAAKQLVADAAARHGWGEPRWTPTTAEETGEKQGREAVEAGADVVASLGGDGTVRAVASALVGTDSALGLLPGGTGNLLARNLGLPIDSLEDAVETMLSGSDRRIDVGLVRTGDSLTEIGADGTAGAGGRADDPAEGRREGEEVFLVMTGLGLDGEVMAGTNEKVKAVIGWVAYVLAAMRKIFGRGFSVSVAATGGPGESDRPGDRIGRHARTVVIGNCGTLQGGIELMPEARLDDGVLDSVVVAPKGFFGWLSVFADVATRHRSGHKRLDRLRGREFTVLAKEPVETEIDGDPIGERRALAVRVLPDSLVVRVG</sequence>
<keyword evidence="7" id="KW-0594">Phospholipid biosynthesis</keyword>
<dbReference type="InterPro" id="IPR001206">
    <property type="entry name" value="Diacylglycerol_kinase_cat_dom"/>
</dbReference>
<dbReference type="Gene3D" id="2.60.200.40">
    <property type="match status" value="1"/>
</dbReference>
<dbReference type="GO" id="GO:0016301">
    <property type="term" value="F:kinase activity"/>
    <property type="evidence" value="ECO:0007669"/>
    <property type="project" value="UniProtKB-KW"/>
</dbReference>
<reference evidence="11 12" key="1">
    <citation type="submission" date="2019-06" db="EMBL/GenBank/DDBJ databases">
        <title>Sequencing the genomes of 1000 actinobacteria strains.</title>
        <authorList>
            <person name="Klenk H.-P."/>
        </authorList>
    </citation>
    <scope>NUCLEOTIDE SEQUENCE [LARGE SCALE GENOMIC DNA]</scope>
    <source>
        <strain evidence="11 12">DSM 21776</strain>
    </source>
</reference>
<comment type="caution">
    <text evidence="11">The sequence shown here is derived from an EMBL/GenBank/DDBJ whole genome shotgun (WGS) entry which is preliminary data.</text>
</comment>
<protein>
    <submittedName>
        <fullName evidence="11">Diacylglycerol kinase family enzyme</fullName>
    </submittedName>
</protein>
<organism evidence="11 12">
    <name type="scientific">Humibacillus xanthopallidus</name>
    <dbReference type="NCBI Taxonomy" id="412689"/>
    <lineage>
        <taxon>Bacteria</taxon>
        <taxon>Bacillati</taxon>
        <taxon>Actinomycetota</taxon>
        <taxon>Actinomycetes</taxon>
        <taxon>Micrococcales</taxon>
        <taxon>Intrasporangiaceae</taxon>
        <taxon>Humibacillus</taxon>
    </lineage>
</organism>
<dbReference type="InterPro" id="IPR050187">
    <property type="entry name" value="Lipid_Phosphate_FormReg"/>
</dbReference>
<evidence type="ECO:0000256" key="4">
    <source>
        <dbReference type="ARBA" id="ARBA00022741"/>
    </source>
</evidence>